<comment type="similarity">
    <text evidence="1 5">Belongs to the peptidase S8 family.</text>
</comment>
<evidence type="ECO:0000256" key="3">
    <source>
        <dbReference type="ARBA" id="ARBA00022801"/>
    </source>
</evidence>
<dbReference type="InterPro" id="IPR023827">
    <property type="entry name" value="Peptidase_S8_Asp-AS"/>
</dbReference>
<dbReference type="PANTHER" id="PTHR43806">
    <property type="entry name" value="PEPTIDASE S8"/>
    <property type="match status" value="1"/>
</dbReference>
<dbReference type="Gene3D" id="3.40.50.200">
    <property type="entry name" value="Peptidase S8/S53 domain"/>
    <property type="match status" value="1"/>
</dbReference>
<keyword evidence="4 5" id="KW-0720">Serine protease</keyword>
<evidence type="ECO:0000259" key="6">
    <source>
        <dbReference type="Pfam" id="PF00082"/>
    </source>
</evidence>
<dbReference type="SUPFAM" id="SSF52743">
    <property type="entry name" value="Subtilisin-like"/>
    <property type="match status" value="1"/>
</dbReference>
<dbReference type="CDD" id="cd04077">
    <property type="entry name" value="Peptidases_S8_PCSK9_ProteinaseK_like"/>
    <property type="match status" value="1"/>
</dbReference>
<accession>A0A9P4MT87</accession>
<keyword evidence="3 5" id="KW-0378">Hydrolase</keyword>
<keyword evidence="8" id="KW-1185">Reference proteome</keyword>
<evidence type="ECO:0000313" key="7">
    <source>
        <dbReference type="EMBL" id="KAF2158246.1"/>
    </source>
</evidence>
<reference evidence="7" key="1">
    <citation type="journal article" date="2020" name="Stud. Mycol.">
        <title>101 Dothideomycetes genomes: a test case for predicting lifestyles and emergence of pathogens.</title>
        <authorList>
            <person name="Haridas S."/>
            <person name="Albert R."/>
            <person name="Binder M."/>
            <person name="Bloem J."/>
            <person name="Labutti K."/>
            <person name="Salamov A."/>
            <person name="Andreopoulos B."/>
            <person name="Baker S."/>
            <person name="Barry K."/>
            <person name="Bills G."/>
            <person name="Bluhm B."/>
            <person name="Cannon C."/>
            <person name="Castanera R."/>
            <person name="Culley D."/>
            <person name="Daum C."/>
            <person name="Ezra D."/>
            <person name="Gonzalez J."/>
            <person name="Henrissat B."/>
            <person name="Kuo A."/>
            <person name="Liang C."/>
            <person name="Lipzen A."/>
            <person name="Lutzoni F."/>
            <person name="Magnuson J."/>
            <person name="Mondo S."/>
            <person name="Nolan M."/>
            <person name="Ohm R."/>
            <person name="Pangilinan J."/>
            <person name="Park H.-J."/>
            <person name="Ramirez L."/>
            <person name="Alfaro M."/>
            <person name="Sun H."/>
            <person name="Tritt A."/>
            <person name="Yoshinaga Y."/>
            <person name="Zwiers L.-H."/>
            <person name="Turgeon B."/>
            <person name="Goodwin S."/>
            <person name="Spatafora J."/>
            <person name="Crous P."/>
            <person name="Grigoriev I."/>
        </authorList>
    </citation>
    <scope>NUCLEOTIDE SEQUENCE</scope>
    <source>
        <strain evidence="7">CBS 260.36</strain>
    </source>
</reference>
<dbReference type="EMBL" id="ML996081">
    <property type="protein sequence ID" value="KAF2158246.1"/>
    <property type="molecule type" value="Genomic_DNA"/>
</dbReference>
<sequence length="327" mass="35218">MYSIGRFQAYTGHFDSSFIEKLKIRRDVAYIEADQIITTSGYPIPQSVQQDAPLGLNMISHRSFSSDYDYVYHSSAGSGVYTYIIDSGINSEHNELFGRVRTGFIARGLASGDRGGHGTHIAALVGGTTYGVAKRAMLVSVKVVEYSSGSAADLLDGFVWAYKDITLRRLEKKAVINISIQGGDLQAMNDAIDEAAEHKVTTVVAAGNNNEDVSNQWTTERAIVVAATDNYHRRARMSNYGSGITLFAPGVNIRSAWKGSRNAAQIMSGTSQAAAYVAGIVTLLKGRYYLPSARGTKGCLERIATKGSVTDLRGSPDLFAYNGGNGN</sequence>
<dbReference type="InterPro" id="IPR050131">
    <property type="entry name" value="Peptidase_S8_subtilisin-like"/>
</dbReference>
<feature type="domain" description="Peptidase S8/S53" evidence="6">
    <location>
        <begin position="77"/>
        <end position="305"/>
    </location>
</feature>
<comment type="caution">
    <text evidence="7">The sequence shown here is derived from an EMBL/GenBank/DDBJ whole genome shotgun (WGS) entry which is preliminary data.</text>
</comment>
<dbReference type="InterPro" id="IPR036852">
    <property type="entry name" value="Peptidase_S8/S53_dom_sf"/>
</dbReference>
<dbReference type="AlphaFoldDB" id="A0A9P4MT87"/>
<feature type="active site" description="Charge relay system" evidence="5">
    <location>
        <position position="86"/>
    </location>
</feature>
<dbReference type="PROSITE" id="PS00136">
    <property type="entry name" value="SUBTILASE_ASP"/>
    <property type="match status" value="1"/>
</dbReference>
<protein>
    <submittedName>
        <fullName evidence="7">Alkaline protease</fullName>
    </submittedName>
</protein>
<proteinExistence type="inferred from homology"/>
<organism evidence="7 8">
    <name type="scientific">Myriangium duriaei CBS 260.36</name>
    <dbReference type="NCBI Taxonomy" id="1168546"/>
    <lineage>
        <taxon>Eukaryota</taxon>
        <taxon>Fungi</taxon>
        <taxon>Dikarya</taxon>
        <taxon>Ascomycota</taxon>
        <taxon>Pezizomycotina</taxon>
        <taxon>Dothideomycetes</taxon>
        <taxon>Dothideomycetidae</taxon>
        <taxon>Myriangiales</taxon>
        <taxon>Myriangiaceae</taxon>
        <taxon>Myriangium</taxon>
    </lineage>
</organism>
<dbReference type="InterPro" id="IPR034193">
    <property type="entry name" value="PCSK9_ProteinaseK-like"/>
</dbReference>
<gene>
    <name evidence="7" type="ORF">K461DRAFT_219177</name>
</gene>
<evidence type="ECO:0000256" key="2">
    <source>
        <dbReference type="ARBA" id="ARBA00022670"/>
    </source>
</evidence>
<evidence type="ECO:0000313" key="8">
    <source>
        <dbReference type="Proteomes" id="UP000799439"/>
    </source>
</evidence>
<feature type="active site" description="Charge relay system" evidence="5">
    <location>
        <position position="117"/>
    </location>
</feature>
<dbReference type="OrthoDB" id="206201at2759"/>
<dbReference type="GO" id="GO:0004252">
    <property type="term" value="F:serine-type endopeptidase activity"/>
    <property type="evidence" value="ECO:0007669"/>
    <property type="project" value="UniProtKB-UniRule"/>
</dbReference>
<keyword evidence="2 5" id="KW-0645">Protease</keyword>
<evidence type="ECO:0000256" key="5">
    <source>
        <dbReference type="PROSITE-ProRule" id="PRU01240"/>
    </source>
</evidence>
<name>A0A9P4MT87_9PEZI</name>
<dbReference type="Pfam" id="PF00082">
    <property type="entry name" value="Peptidase_S8"/>
    <property type="match status" value="1"/>
</dbReference>
<dbReference type="Proteomes" id="UP000799439">
    <property type="component" value="Unassembled WGS sequence"/>
</dbReference>
<dbReference type="InterPro" id="IPR015500">
    <property type="entry name" value="Peptidase_S8_subtilisin-rel"/>
</dbReference>
<dbReference type="PANTHER" id="PTHR43806:SF11">
    <property type="entry name" value="CEREVISIN-RELATED"/>
    <property type="match status" value="1"/>
</dbReference>
<feature type="active site" description="Charge relay system" evidence="5">
    <location>
        <position position="271"/>
    </location>
</feature>
<dbReference type="PRINTS" id="PR00723">
    <property type="entry name" value="SUBTILISIN"/>
</dbReference>
<dbReference type="PROSITE" id="PS51892">
    <property type="entry name" value="SUBTILASE"/>
    <property type="match status" value="1"/>
</dbReference>
<dbReference type="GO" id="GO:0006508">
    <property type="term" value="P:proteolysis"/>
    <property type="evidence" value="ECO:0007669"/>
    <property type="project" value="UniProtKB-KW"/>
</dbReference>
<evidence type="ECO:0000256" key="1">
    <source>
        <dbReference type="ARBA" id="ARBA00011073"/>
    </source>
</evidence>
<dbReference type="InterPro" id="IPR000209">
    <property type="entry name" value="Peptidase_S8/S53_dom"/>
</dbReference>
<evidence type="ECO:0000256" key="4">
    <source>
        <dbReference type="ARBA" id="ARBA00022825"/>
    </source>
</evidence>